<dbReference type="CDD" id="cd02933">
    <property type="entry name" value="OYE_like_FMN"/>
    <property type="match status" value="1"/>
</dbReference>
<dbReference type="Gene3D" id="3.20.20.70">
    <property type="entry name" value="Aldolase class I"/>
    <property type="match status" value="1"/>
</dbReference>
<sequence>MSADRIFEPLKLGHCELKHRMVMAPLTRFRATSDHVPGKYAREYYSQRASCPGTLIVTEATFIAPQAGGYNNVPGIYNHEQVKAWKEITDAVHTKGSYIYLQLWALGRVAVAENLLRQGPYPVVSSSANPLNSEFEVPKEMTEEDIQAFVGYYANAARKAMGAGFDGVEIHGANGYLIDQFWQDRVNTRTDKYGGSVENRARFGLEVTKAVIEACGGDSKKVGIRLSPWSPFQGMRMEDPIPQFSHIISELKKLGLSYLHLVESRLSGTTAGDSVYGSVTGTNDKLVELWGTEAPVILAGGFDPEKARKALSEVYPAENVCIAYGRYFISNPDLPFRIKHGIELAPYNRKTFYLPEKAEGFIDYPFSKEFLAQEKESKL</sequence>
<protein>
    <submittedName>
        <fullName evidence="3">Uu.00g123220.m01.CDS01</fullName>
    </submittedName>
</protein>
<keyword evidence="1" id="KW-0285">Flavoprotein</keyword>
<accession>A0AAI8VHA4</accession>
<evidence type="ECO:0000313" key="3">
    <source>
        <dbReference type="EMBL" id="CAJ2504928.1"/>
    </source>
</evidence>
<dbReference type="SUPFAM" id="SSF51395">
    <property type="entry name" value="FMN-linked oxidoreductases"/>
    <property type="match status" value="1"/>
</dbReference>
<dbReference type="Proteomes" id="UP001295740">
    <property type="component" value="Unassembled WGS sequence"/>
</dbReference>
<dbReference type="FunFam" id="3.20.20.70:FF:000138">
    <property type="entry name" value="NADPH dehydrogenase 1"/>
    <property type="match status" value="1"/>
</dbReference>
<evidence type="ECO:0000259" key="2">
    <source>
        <dbReference type="Pfam" id="PF00724"/>
    </source>
</evidence>
<evidence type="ECO:0000313" key="4">
    <source>
        <dbReference type="Proteomes" id="UP001295740"/>
    </source>
</evidence>
<dbReference type="EMBL" id="CAUWAG010000007">
    <property type="protein sequence ID" value="CAJ2504928.1"/>
    <property type="molecule type" value="Genomic_DNA"/>
</dbReference>
<gene>
    <name evidence="3" type="ORF">KHLLAP_LOCUS5396</name>
</gene>
<organism evidence="3 4">
    <name type="scientific">Anthostomella pinea</name>
    <dbReference type="NCBI Taxonomy" id="933095"/>
    <lineage>
        <taxon>Eukaryota</taxon>
        <taxon>Fungi</taxon>
        <taxon>Dikarya</taxon>
        <taxon>Ascomycota</taxon>
        <taxon>Pezizomycotina</taxon>
        <taxon>Sordariomycetes</taxon>
        <taxon>Xylariomycetidae</taxon>
        <taxon>Xylariales</taxon>
        <taxon>Xylariaceae</taxon>
        <taxon>Anthostomella</taxon>
    </lineage>
</organism>
<dbReference type="GO" id="GO:0003959">
    <property type="term" value="F:NADPH dehydrogenase activity"/>
    <property type="evidence" value="ECO:0007669"/>
    <property type="project" value="TreeGrafter"/>
</dbReference>
<name>A0AAI8VHA4_9PEZI</name>
<evidence type="ECO:0000256" key="1">
    <source>
        <dbReference type="ARBA" id="ARBA00022630"/>
    </source>
</evidence>
<keyword evidence="4" id="KW-1185">Reference proteome</keyword>
<dbReference type="PANTHER" id="PTHR22893">
    <property type="entry name" value="NADH OXIDOREDUCTASE-RELATED"/>
    <property type="match status" value="1"/>
</dbReference>
<dbReference type="InterPro" id="IPR013785">
    <property type="entry name" value="Aldolase_TIM"/>
</dbReference>
<dbReference type="InterPro" id="IPR001155">
    <property type="entry name" value="OxRdtase_FMN_N"/>
</dbReference>
<comment type="caution">
    <text evidence="3">The sequence shown here is derived from an EMBL/GenBank/DDBJ whole genome shotgun (WGS) entry which is preliminary data.</text>
</comment>
<dbReference type="Pfam" id="PF00724">
    <property type="entry name" value="Oxidored_FMN"/>
    <property type="match status" value="1"/>
</dbReference>
<proteinExistence type="predicted"/>
<dbReference type="GO" id="GO:0010181">
    <property type="term" value="F:FMN binding"/>
    <property type="evidence" value="ECO:0007669"/>
    <property type="project" value="InterPro"/>
</dbReference>
<dbReference type="PANTHER" id="PTHR22893:SF91">
    <property type="entry name" value="NADPH DEHYDROGENASE 2-RELATED"/>
    <property type="match status" value="1"/>
</dbReference>
<reference evidence="3" key="1">
    <citation type="submission" date="2023-10" db="EMBL/GenBank/DDBJ databases">
        <authorList>
            <person name="Hackl T."/>
        </authorList>
    </citation>
    <scope>NUCLEOTIDE SEQUENCE</scope>
</reference>
<dbReference type="InterPro" id="IPR045247">
    <property type="entry name" value="Oye-like"/>
</dbReference>
<dbReference type="AlphaFoldDB" id="A0AAI8VHA4"/>
<feature type="domain" description="NADH:flavin oxidoreductase/NADH oxidase N-terminal" evidence="2">
    <location>
        <begin position="6"/>
        <end position="344"/>
    </location>
</feature>